<dbReference type="Proteomes" id="UP000530514">
    <property type="component" value="Unassembled WGS sequence"/>
</dbReference>
<feature type="transmembrane region" description="Helical" evidence="1">
    <location>
        <begin position="186"/>
        <end position="205"/>
    </location>
</feature>
<keyword evidence="1" id="KW-1133">Transmembrane helix</keyword>
<keyword evidence="1" id="KW-0812">Transmembrane</keyword>
<feature type="transmembrane region" description="Helical" evidence="1">
    <location>
        <begin position="428"/>
        <end position="446"/>
    </location>
</feature>
<keyword evidence="3" id="KW-1185">Reference proteome</keyword>
<comment type="caution">
    <text evidence="2">The sequence shown here is derived from an EMBL/GenBank/DDBJ whole genome shotgun (WGS) entry which is preliminary data.</text>
</comment>
<keyword evidence="1" id="KW-0472">Membrane</keyword>
<feature type="transmembrane region" description="Helical" evidence="1">
    <location>
        <begin position="57"/>
        <end position="77"/>
    </location>
</feature>
<feature type="transmembrane region" description="Helical" evidence="1">
    <location>
        <begin position="453"/>
        <end position="470"/>
    </location>
</feature>
<feature type="transmembrane region" description="Helical" evidence="1">
    <location>
        <begin position="309"/>
        <end position="331"/>
    </location>
</feature>
<feature type="transmembrane region" description="Helical" evidence="1">
    <location>
        <begin position="6"/>
        <end position="22"/>
    </location>
</feature>
<organism evidence="2 3">
    <name type="scientific">Thermoactinomyces daqus</name>
    <dbReference type="NCBI Taxonomy" id="1329516"/>
    <lineage>
        <taxon>Bacteria</taxon>
        <taxon>Bacillati</taxon>
        <taxon>Bacillota</taxon>
        <taxon>Bacilli</taxon>
        <taxon>Bacillales</taxon>
        <taxon>Thermoactinomycetaceae</taxon>
        <taxon>Thermoactinomyces</taxon>
    </lineage>
</organism>
<dbReference type="AlphaFoldDB" id="A0A7W1XBF8"/>
<protein>
    <recommendedName>
        <fullName evidence="4">Transporter</fullName>
    </recommendedName>
</protein>
<evidence type="ECO:0000313" key="2">
    <source>
        <dbReference type="EMBL" id="MBA4543588.1"/>
    </source>
</evidence>
<sequence length="471" mass="49581">MLTPAHWLYGAFTLLVILAVLFRRGVVLLSLVGTLLVAWVYKGSFVDGLQAIFNANLVAANELFSIFLIITFMVALLRALKDLGADRQMIAPIQRLMVNGHVSFFILVVITYVISLFFWPTPAVPLIGALLIPPAVRAGLPAMGAAMAVAVAGQGMALSSDYVMQVAPMLSAKSAGINTAAVADKALILSLVTGVIASGSAYLYLFRKVRNPDLYEDDALNQMAVMSAEEDISRCSGAEEKWGRVFAVLVPFSLLGVMLYMVYTKIHGHGRLEGANGAAFIGGVAAVLLIMATFVHGRFRALERISEHIVEGFLFSFKAMGPVVPIAGFFFLGNGDFAGAILSVHKGAPAFLFDIVKTMQAFIPANRIVTSFGILLVGMVTGLEGSGFSGLPLTGALSGALASSSGFDPSTLAAIGQMGSVWTGGGTLIAWSSLVAVAGFAGVPVMELARKNAIPVIMGLVVSTLVAVFLW</sequence>
<reference evidence="2 3" key="1">
    <citation type="submission" date="2020-07" db="EMBL/GenBank/DDBJ databases">
        <authorList>
            <person name="Feng H."/>
        </authorList>
    </citation>
    <scope>NUCLEOTIDE SEQUENCE [LARGE SCALE GENOMIC DNA]</scope>
    <source>
        <strain evidence="3">s-11</strain>
    </source>
</reference>
<feature type="transmembrane region" description="Helical" evidence="1">
    <location>
        <begin position="27"/>
        <end position="45"/>
    </location>
</feature>
<feature type="transmembrane region" description="Helical" evidence="1">
    <location>
        <begin position="275"/>
        <end position="297"/>
    </location>
</feature>
<dbReference type="OrthoDB" id="8641791at2"/>
<name>A0A7W1XBF8_9BACL</name>
<proteinExistence type="predicted"/>
<evidence type="ECO:0000256" key="1">
    <source>
        <dbReference type="SAM" id="Phobius"/>
    </source>
</evidence>
<gene>
    <name evidence="2" type="ORF">H1164_11870</name>
</gene>
<feature type="transmembrane region" description="Helical" evidence="1">
    <location>
        <begin position="368"/>
        <end position="388"/>
    </location>
</feature>
<evidence type="ECO:0000313" key="3">
    <source>
        <dbReference type="Proteomes" id="UP000530514"/>
    </source>
</evidence>
<accession>A0A7W1XBF8</accession>
<feature type="transmembrane region" description="Helical" evidence="1">
    <location>
        <begin position="242"/>
        <end position="263"/>
    </location>
</feature>
<dbReference type="RefSeq" id="WP_033101556.1">
    <property type="nucleotide sequence ID" value="NZ_JACEIP010000018.1"/>
</dbReference>
<evidence type="ECO:0008006" key="4">
    <source>
        <dbReference type="Google" id="ProtNLM"/>
    </source>
</evidence>
<feature type="transmembrane region" description="Helical" evidence="1">
    <location>
        <begin position="98"/>
        <end position="119"/>
    </location>
</feature>
<dbReference type="EMBL" id="JACEIP010000018">
    <property type="protein sequence ID" value="MBA4543588.1"/>
    <property type="molecule type" value="Genomic_DNA"/>
</dbReference>